<feature type="domain" description="CopC" evidence="8">
    <location>
        <begin position="47"/>
        <end position="143"/>
    </location>
</feature>
<protein>
    <submittedName>
        <fullName evidence="9">Copper resistance protein CopC</fullName>
    </submittedName>
</protein>
<feature type="chain" id="PRO_5046241795" evidence="7">
    <location>
        <begin position="47"/>
        <end position="304"/>
    </location>
</feature>
<keyword evidence="4" id="KW-0186">Copper</keyword>
<reference evidence="10" key="1">
    <citation type="journal article" date="2019" name="Int. J. Syst. Evol. Microbiol.">
        <title>The Global Catalogue of Microorganisms (GCM) 10K type strain sequencing project: providing services to taxonomists for standard genome sequencing and annotation.</title>
        <authorList>
            <consortium name="The Broad Institute Genomics Platform"/>
            <consortium name="The Broad Institute Genome Sequencing Center for Infectious Disease"/>
            <person name="Wu L."/>
            <person name="Ma J."/>
        </authorList>
    </citation>
    <scope>NUCLEOTIDE SEQUENCE [LARGE SCALE GENOMIC DNA]</scope>
    <source>
        <strain evidence="10">CGMCC 1.12125</strain>
    </source>
</reference>
<feature type="compositionally biased region" description="Gly residues" evidence="5">
    <location>
        <begin position="291"/>
        <end position="304"/>
    </location>
</feature>
<organism evidence="9 10">
    <name type="scientific">Citricoccus alkalitolerans</name>
    <dbReference type="NCBI Taxonomy" id="246603"/>
    <lineage>
        <taxon>Bacteria</taxon>
        <taxon>Bacillati</taxon>
        <taxon>Actinomycetota</taxon>
        <taxon>Actinomycetes</taxon>
        <taxon>Micrococcales</taxon>
        <taxon>Micrococcaceae</taxon>
        <taxon>Citricoccus</taxon>
    </lineage>
</organism>
<dbReference type="InterPro" id="IPR014756">
    <property type="entry name" value="Ig_E-set"/>
</dbReference>
<dbReference type="InterPro" id="IPR014755">
    <property type="entry name" value="Cu-Rt/internalin_Ig-like"/>
</dbReference>
<keyword evidence="3 7" id="KW-0732">Signal</keyword>
<proteinExistence type="predicted"/>
<evidence type="ECO:0000256" key="4">
    <source>
        <dbReference type="ARBA" id="ARBA00023008"/>
    </source>
</evidence>
<dbReference type="Pfam" id="PF04234">
    <property type="entry name" value="CopC"/>
    <property type="match status" value="1"/>
</dbReference>
<evidence type="ECO:0000256" key="5">
    <source>
        <dbReference type="SAM" id="MobiDB-lite"/>
    </source>
</evidence>
<evidence type="ECO:0000256" key="6">
    <source>
        <dbReference type="SAM" id="Phobius"/>
    </source>
</evidence>
<keyword evidence="10" id="KW-1185">Reference proteome</keyword>
<feature type="region of interest" description="Disordered" evidence="5">
    <location>
        <begin position="145"/>
        <end position="233"/>
    </location>
</feature>
<name>A0ABV8XWW9_9MICC</name>
<evidence type="ECO:0000256" key="3">
    <source>
        <dbReference type="ARBA" id="ARBA00022729"/>
    </source>
</evidence>
<dbReference type="Proteomes" id="UP001595965">
    <property type="component" value="Unassembled WGS sequence"/>
</dbReference>
<dbReference type="InterPro" id="IPR032694">
    <property type="entry name" value="CopC/D"/>
</dbReference>
<dbReference type="RefSeq" id="WP_344229470.1">
    <property type="nucleotide sequence ID" value="NZ_BAAALH010000002.1"/>
</dbReference>
<evidence type="ECO:0000256" key="1">
    <source>
        <dbReference type="ARBA" id="ARBA00004196"/>
    </source>
</evidence>
<keyword evidence="6" id="KW-0812">Transmembrane</keyword>
<dbReference type="InterPro" id="IPR007348">
    <property type="entry name" value="CopC_dom"/>
</dbReference>
<feature type="transmembrane region" description="Helical" evidence="6">
    <location>
        <begin position="240"/>
        <end position="260"/>
    </location>
</feature>
<dbReference type="PANTHER" id="PTHR34820">
    <property type="entry name" value="INNER MEMBRANE PROTEIN YEBZ"/>
    <property type="match status" value="1"/>
</dbReference>
<feature type="region of interest" description="Disordered" evidence="5">
    <location>
        <begin position="1"/>
        <end position="22"/>
    </location>
</feature>
<dbReference type="EMBL" id="JBHSEN010000001">
    <property type="protein sequence ID" value="MFC4428795.1"/>
    <property type="molecule type" value="Genomic_DNA"/>
</dbReference>
<evidence type="ECO:0000313" key="10">
    <source>
        <dbReference type="Proteomes" id="UP001595965"/>
    </source>
</evidence>
<keyword evidence="6" id="KW-0472">Membrane</keyword>
<evidence type="ECO:0000256" key="2">
    <source>
        <dbReference type="ARBA" id="ARBA00022723"/>
    </source>
</evidence>
<feature type="region of interest" description="Disordered" evidence="5">
    <location>
        <begin position="267"/>
        <end position="304"/>
    </location>
</feature>
<feature type="signal peptide" evidence="7">
    <location>
        <begin position="1"/>
        <end position="46"/>
    </location>
</feature>
<sequence>MNTHRTTPARHPGTQRTQRARGFGASTAALSAAALLALAMATPAAAHDQLLSAEPAAGTAVLEAPAEIGLEFSGNLTTGQGIQNLVTVTDEAGHQWQDGEAQVTGPSLTAALCEGLPNGEYTVDYRVVYSDGHSEEKGYEFTLEDPAAPESGIPEDCGVPNPDAPVSSDTTPGDAGTGAAGSGVATDGAGSTAGAGGAADARDSATTAATAEPGTAAADPATGEATAEDSQAPAGPVAGWVWPAAIGGVLVVVIAMLLVFRKARAIDTGSTGPTSRPDGAGGADGPDGDAGADGGSSGTGTNGR</sequence>
<dbReference type="PANTHER" id="PTHR34820:SF4">
    <property type="entry name" value="INNER MEMBRANE PROTEIN YEBZ"/>
    <property type="match status" value="1"/>
</dbReference>
<evidence type="ECO:0000256" key="7">
    <source>
        <dbReference type="SAM" id="SignalP"/>
    </source>
</evidence>
<gene>
    <name evidence="9" type="ORF">ACFO0K_03775</name>
</gene>
<evidence type="ECO:0000313" key="9">
    <source>
        <dbReference type="EMBL" id="MFC4428795.1"/>
    </source>
</evidence>
<evidence type="ECO:0000259" key="8">
    <source>
        <dbReference type="Pfam" id="PF04234"/>
    </source>
</evidence>
<dbReference type="SUPFAM" id="SSF81296">
    <property type="entry name" value="E set domains"/>
    <property type="match status" value="1"/>
</dbReference>
<accession>A0ABV8XWW9</accession>
<feature type="compositionally biased region" description="Low complexity" evidence="5">
    <location>
        <begin position="204"/>
        <end position="229"/>
    </location>
</feature>
<dbReference type="Gene3D" id="2.60.40.1220">
    <property type="match status" value="1"/>
</dbReference>
<comment type="subcellular location">
    <subcellularLocation>
        <location evidence="1">Cell envelope</location>
    </subcellularLocation>
</comment>
<keyword evidence="6" id="KW-1133">Transmembrane helix</keyword>
<keyword evidence="2" id="KW-0479">Metal-binding</keyword>
<comment type="caution">
    <text evidence="9">The sequence shown here is derived from an EMBL/GenBank/DDBJ whole genome shotgun (WGS) entry which is preliminary data.</text>
</comment>